<sequence>MPHANYEVELSLRSLELVRYDFTLDDTTNLTRLDRTLHTSLDKFGFFAVTCSIESLTKIIEKVREENTEWLRRDNKVQRYYRGFDLSDPPFVDAQYEMVLLHPEHFLPH</sequence>
<evidence type="ECO:0000313" key="1">
    <source>
        <dbReference type="EMBL" id="KIM46728.1"/>
    </source>
</evidence>
<dbReference type="AlphaFoldDB" id="A0A0C2YA74"/>
<dbReference type="OrthoDB" id="3013631at2759"/>
<gene>
    <name evidence="1" type="ORF">M413DRAFT_261488</name>
</gene>
<reference evidence="2" key="2">
    <citation type="submission" date="2015-01" db="EMBL/GenBank/DDBJ databases">
        <title>Evolutionary Origins and Diversification of the Mycorrhizal Mutualists.</title>
        <authorList>
            <consortium name="DOE Joint Genome Institute"/>
            <consortium name="Mycorrhizal Genomics Consortium"/>
            <person name="Kohler A."/>
            <person name="Kuo A."/>
            <person name="Nagy L.G."/>
            <person name="Floudas D."/>
            <person name="Copeland A."/>
            <person name="Barry K.W."/>
            <person name="Cichocki N."/>
            <person name="Veneault-Fourrey C."/>
            <person name="LaButti K."/>
            <person name="Lindquist E.A."/>
            <person name="Lipzen A."/>
            <person name="Lundell T."/>
            <person name="Morin E."/>
            <person name="Murat C."/>
            <person name="Riley R."/>
            <person name="Ohm R."/>
            <person name="Sun H."/>
            <person name="Tunlid A."/>
            <person name="Henrissat B."/>
            <person name="Grigoriev I.V."/>
            <person name="Hibbett D.S."/>
            <person name="Martin F."/>
        </authorList>
    </citation>
    <scope>NUCLEOTIDE SEQUENCE [LARGE SCALE GENOMIC DNA]</scope>
    <source>
        <strain evidence="2">h7</strain>
    </source>
</reference>
<proteinExistence type="predicted"/>
<name>A0A0C2YA74_HEBCY</name>
<reference evidence="1 2" key="1">
    <citation type="submission" date="2014-04" db="EMBL/GenBank/DDBJ databases">
        <authorList>
            <consortium name="DOE Joint Genome Institute"/>
            <person name="Kuo A."/>
            <person name="Gay G."/>
            <person name="Dore J."/>
            <person name="Kohler A."/>
            <person name="Nagy L.G."/>
            <person name="Floudas D."/>
            <person name="Copeland A."/>
            <person name="Barry K.W."/>
            <person name="Cichocki N."/>
            <person name="Veneault-Fourrey C."/>
            <person name="LaButti K."/>
            <person name="Lindquist E.A."/>
            <person name="Lipzen A."/>
            <person name="Lundell T."/>
            <person name="Morin E."/>
            <person name="Murat C."/>
            <person name="Sun H."/>
            <person name="Tunlid A."/>
            <person name="Henrissat B."/>
            <person name="Grigoriev I.V."/>
            <person name="Hibbett D.S."/>
            <person name="Martin F."/>
            <person name="Nordberg H.P."/>
            <person name="Cantor M.N."/>
            <person name="Hua S.X."/>
        </authorList>
    </citation>
    <scope>NUCLEOTIDE SEQUENCE [LARGE SCALE GENOMIC DNA]</scope>
    <source>
        <strain evidence="2">h7</strain>
    </source>
</reference>
<keyword evidence="2" id="KW-1185">Reference proteome</keyword>
<dbReference type="Proteomes" id="UP000053424">
    <property type="component" value="Unassembled WGS sequence"/>
</dbReference>
<dbReference type="EMBL" id="KN831770">
    <property type="protein sequence ID" value="KIM46728.1"/>
    <property type="molecule type" value="Genomic_DNA"/>
</dbReference>
<evidence type="ECO:0000313" key="2">
    <source>
        <dbReference type="Proteomes" id="UP000053424"/>
    </source>
</evidence>
<accession>A0A0C2YA74</accession>
<organism evidence="1 2">
    <name type="scientific">Hebeloma cylindrosporum</name>
    <dbReference type="NCBI Taxonomy" id="76867"/>
    <lineage>
        <taxon>Eukaryota</taxon>
        <taxon>Fungi</taxon>
        <taxon>Dikarya</taxon>
        <taxon>Basidiomycota</taxon>
        <taxon>Agaricomycotina</taxon>
        <taxon>Agaricomycetes</taxon>
        <taxon>Agaricomycetidae</taxon>
        <taxon>Agaricales</taxon>
        <taxon>Agaricineae</taxon>
        <taxon>Hymenogastraceae</taxon>
        <taxon>Hebeloma</taxon>
    </lineage>
</organism>
<dbReference type="HOGENOM" id="CLU_2184295_0_0_1"/>
<protein>
    <submittedName>
        <fullName evidence="1">Uncharacterized protein</fullName>
    </submittedName>
</protein>